<organism evidence="9 10">
    <name type="scientific">Desulfofundulus thermosubterraneus DSM 16057</name>
    <dbReference type="NCBI Taxonomy" id="1121432"/>
    <lineage>
        <taxon>Bacteria</taxon>
        <taxon>Bacillati</taxon>
        <taxon>Bacillota</taxon>
        <taxon>Clostridia</taxon>
        <taxon>Eubacteriales</taxon>
        <taxon>Peptococcaceae</taxon>
        <taxon>Desulfofundulus</taxon>
    </lineage>
</organism>
<dbReference type="InterPro" id="IPR005814">
    <property type="entry name" value="Aminotrans_3"/>
</dbReference>
<dbReference type="GO" id="GO:0008483">
    <property type="term" value="F:transaminase activity"/>
    <property type="evidence" value="ECO:0007669"/>
    <property type="project" value="InterPro"/>
</dbReference>
<keyword evidence="10" id="KW-1185">Reference proteome</keyword>
<dbReference type="GO" id="GO:0006782">
    <property type="term" value="P:protoporphyrinogen IX biosynthetic process"/>
    <property type="evidence" value="ECO:0007669"/>
    <property type="project" value="UniProtKB-UniRule"/>
</dbReference>
<evidence type="ECO:0000256" key="7">
    <source>
        <dbReference type="ARBA" id="ARBA00023244"/>
    </source>
</evidence>
<dbReference type="FunFam" id="3.40.640.10:FF:000021">
    <property type="entry name" value="Glutamate-1-semialdehyde 2,1-aminomutase"/>
    <property type="match status" value="1"/>
</dbReference>
<keyword evidence="6 8" id="KW-0413">Isomerase</keyword>
<dbReference type="InterPro" id="IPR015422">
    <property type="entry name" value="PyrdxlP-dep_Trfase_small"/>
</dbReference>
<evidence type="ECO:0000256" key="5">
    <source>
        <dbReference type="ARBA" id="ARBA00022898"/>
    </source>
</evidence>
<comment type="subunit">
    <text evidence="8">Homodimer.</text>
</comment>
<dbReference type="STRING" id="1121432.SAMN02745219_03074"/>
<accession>A0A1M6L7K0</accession>
<dbReference type="NCBIfam" id="TIGR00713">
    <property type="entry name" value="hemL"/>
    <property type="match status" value="1"/>
</dbReference>
<dbReference type="PANTHER" id="PTHR43713">
    <property type="entry name" value="GLUTAMATE-1-SEMIALDEHYDE 2,1-AMINOMUTASE"/>
    <property type="match status" value="1"/>
</dbReference>
<evidence type="ECO:0000256" key="6">
    <source>
        <dbReference type="ARBA" id="ARBA00023235"/>
    </source>
</evidence>
<dbReference type="EMBL" id="FQZM01000048">
    <property type="protein sequence ID" value="SHJ67182.1"/>
    <property type="molecule type" value="Genomic_DNA"/>
</dbReference>
<evidence type="ECO:0000313" key="10">
    <source>
        <dbReference type="Proteomes" id="UP000184529"/>
    </source>
</evidence>
<gene>
    <name evidence="8" type="primary">hemL</name>
    <name evidence="9" type="ORF">SAMN02745219_03074</name>
</gene>
<dbReference type="PROSITE" id="PS00600">
    <property type="entry name" value="AA_TRANSFER_CLASS_3"/>
    <property type="match status" value="1"/>
</dbReference>
<dbReference type="EC" id="5.4.3.8" evidence="8"/>
<dbReference type="NCBIfam" id="NF000818">
    <property type="entry name" value="PRK00062.1"/>
    <property type="match status" value="1"/>
</dbReference>
<dbReference type="Gene3D" id="3.40.640.10">
    <property type="entry name" value="Type I PLP-dependent aspartate aminotransferase-like (Major domain)"/>
    <property type="match status" value="1"/>
</dbReference>
<comment type="subcellular location">
    <subcellularLocation>
        <location evidence="8">Cytoplasm</location>
    </subcellularLocation>
</comment>
<dbReference type="HAMAP" id="MF_00375">
    <property type="entry name" value="HemL_aminotrans_3"/>
    <property type="match status" value="1"/>
</dbReference>
<evidence type="ECO:0000256" key="8">
    <source>
        <dbReference type="HAMAP-Rule" id="MF_00375"/>
    </source>
</evidence>
<sequence length="430" mass="46177">MSYERSKELFAQARRYMPGGVNSPVRAFKAVGGQPLFIARGKGALIYDVDGNEYIDYVGSWGPLILGHRHPEVTAALQECLKIGTSFGAPTELEIDLARAIVEALPAVEMVRLVNSGTEATMSALRLARAYTRRNKIVKFEGCYHGHADFLLIKAGSGALTLGVPSSPGVPASTAADTIAAPYNDLDTLETIFAREGEDIAAVIVEPVAGNMGVVPPREGFLEGLREITRRYGALLIFDEVITGFRLSYGGAQALYNIDPDLTCLGKIIGGGLPVGAYGGKRYIMEQVAPEGPVYQAGTLSGNPLAVTAGLATLKVLKRPGIYEELERKSTLLARGLAEAARETGLVLSFNRVGSMLCTFFTETPVVDYATACTADTRRFAVFFQSMLEQGIYLAPSQFEAAFVSLAHTDEHIQRTVEAARKAFVVASKI</sequence>
<evidence type="ECO:0000256" key="1">
    <source>
        <dbReference type="ARBA" id="ARBA00001579"/>
    </source>
</evidence>
<dbReference type="GO" id="GO:0005737">
    <property type="term" value="C:cytoplasm"/>
    <property type="evidence" value="ECO:0007669"/>
    <property type="project" value="UniProtKB-SubCell"/>
</dbReference>
<dbReference type="Gene3D" id="3.90.1150.10">
    <property type="entry name" value="Aspartate Aminotransferase, domain 1"/>
    <property type="match status" value="1"/>
</dbReference>
<protein>
    <recommendedName>
        <fullName evidence="8">Glutamate-1-semialdehyde 2,1-aminomutase</fullName>
        <shortName evidence="8">GSA</shortName>
        <ecNumber evidence="8">5.4.3.8</ecNumber>
    </recommendedName>
    <alternativeName>
        <fullName evidence="8">Glutamate-1-semialdehyde aminotransferase</fullName>
        <shortName evidence="8">GSA-AT</shortName>
    </alternativeName>
</protein>
<dbReference type="Proteomes" id="UP000184529">
    <property type="component" value="Unassembled WGS sequence"/>
</dbReference>
<comment type="cofactor">
    <cofactor evidence="2 8">
        <name>pyridoxal 5'-phosphate</name>
        <dbReference type="ChEBI" id="CHEBI:597326"/>
    </cofactor>
</comment>
<evidence type="ECO:0000256" key="3">
    <source>
        <dbReference type="ARBA" id="ARBA00004819"/>
    </source>
</evidence>
<feature type="modified residue" description="N6-(pyridoxal phosphate)lysine" evidence="8">
    <location>
        <position position="267"/>
    </location>
</feature>
<dbReference type="InterPro" id="IPR015421">
    <property type="entry name" value="PyrdxlP-dep_Trfase_major"/>
</dbReference>
<dbReference type="SUPFAM" id="SSF53383">
    <property type="entry name" value="PLP-dependent transferases"/>
    <property type="match status" value="1"/>
</dbReference>
<dbReference type="OrthoDB" id="9807885at2"/>
<dbReference type="InterPro" id="IPR049704">
    <property type="entry name" value="Aminotrans_3_PPA_site"/>
</dbReference>
<dbReference type="RefSeq" id="WP_072870934.1">
    <property type="nucleotide sequence ID" value="NZ_FQZM01000048.1"/>
</dbReference>
<dbReference type="InterPro" id="IPR004639">
    <property type="entry name" value="4pyrrol_synth_GluAld_NH2Trfase"/>
</dbReference>
<keyword evidence="5 8" id="KW-0663">Pyridoxal phosphate</keyword>
<keyword evidence="8" id="KW-0963">Cytoplasm</keyword>
<dbReference type="GO" id="GO:0042286">
    <property type="term" value="F:glutamate-1-semialdehyde 2,1-aminomutase activity"/>
    <property type="evidence" value="ECO:0007669"/>
    <property type="project" value="UniProtKB-UniRule"/>
</dbReference>
<evidence type="ECO:0000313" key="9">
    <source>
        <dbReference type="EMBL" id="SHJ67182.1"/>
    </source>
</evidence>
<comment type="catalytic activity">
    <reaction evidence="1 8">
        <text>(S)-4-amino-5-oxopentanoate = 5-aminolevulinate</text>
        <dbReference type="Rhea" id="RHEA:14265"/>
        <dbReference type="ChEBI" id="CHEBI:57501"/>
        <dbReference type="ChEBI" id="CHEBI:356416"/>
        <dbReference type="EC" id="5.4.3.8"/>
    </reaction>
</comment>
<evidence type="ECO:0000256" key="4">
    <source>
        <dbReference type="ARBA" id="ARBA00008981"/>
    </source>
</evidence>
<name>A0A1M6L7K0_9FIRM</name>
<keyword evidence="7 8" id="KW-0627">Porphyrin biosynthesis</keyword>
<comment type="pathway">
    <text evidence="3">Porphyrin-containing compound metabolism; protoporphyrin-IX biosynthesis; 5-aminolevulinate from L-glutamyl-tRNA(Glu): step 2/2.</text>
</comment>
<dbReference type="PANTHER" id="PTHR43713:SF3">
    <property type="entry name" value="GLUTAMATE-1-SEMIALDEHYDE 2,1-AMINOMUTASE 1, CHLOROPLASTIC-RELATED"/>
    <property type="match status" value="1"/>
</dbReference>
<proteinExistence type="inferred from homology"/>
<dbReference type="AlphaFoldDB" id="A0A1M6L7K0"/>
<dbReference type="CDD" id="cd00610">
    <property type="entry name" value="OAT_like"/>
    <property type="match status" value="1"/>
</dbReference>
<reference evidence="10" key="1">
    <citation type="submission" date="2016-11" db="EMBL/GenBank/DDBJ databases">
        <authorList>
            <person name="Varghese N."/>
            <person name="Submissions S."/>
        </authorList>
    </citation>
    <scope>NUCLEOTIDE SEQUENCE [LARGE SCALE GENOMIC DNA]</scope>
    <source>
        <strain evidence="10">DSM 16057</strain>
    </source>
</reference>
<dbReference type="InterPro" id="IPR015424">
    <property type="entry name" value="PyrdxlP-dep_Trfase"/>
</dbReference>
<dbReference type="Pfam" id="PF00202">
    <property type="entry name" value="Aminotran_3"/>
    <property type="match status" value="1"/>
</dbReference>
<evidence type="ECO:0000256" key="2">
    <source>
        <dbReference type="ARBA" id="ARBA00001933"/>
    </source>
</evidence>
<comment type="similarity">
    <text evidence="4 8">Belongs to the class-III pyridoxal-phosphate-dependent aminotransferase family. HemL subfamily.</text>
</comment>
<dbReference type="UniPathway" id="UPA00251">
    <property type="reaction ID" value="UER00317"/>
</dbReference>
<dbReference type="GO" id="GO:0030170">
    <property type="term" value="F:pyridoxal phosphate binding"/>
    <property type="evidence" value="ECO:0007669"/>
    <property type="project" value="InterPro"/>
</dbReference>